<proteinExistence type="predicted"/>
<feature type="chain" id="PRO_5018145964" evidence="1">
    <location>
        <begin position="24"/>
        <end position="162"/>
    </location>
</feature>
<dbReference type="RefSeq" id="WP_123781782.1">
    <property type="nucleotide sequence ID" value="NZ_RKIK01000020.1"/>
</dbReference>
<reference evidence="2 3" key="1">
    <citation type="submission" date="2018-11" db="EMBL/GenBank/DDBJ databases">
        <title>Vibrio ponticus strain CAIM 1751 pathogenic for the snapper Lutjanus guttatus.</title>
        <authorList>
            <person name="Soto-Rodriguez S."/>
            <person name="Lozano-Olvera R."/>
            <person name="Gomez-Gil B."/>
        </authorList>
    </citation>
    <scope>NUCLEOTIDE SEQUENCE [LARGE SCALE GENOMIC DNA]</scope>
    <source>
        <strain evidence="2 3">CAIM 1751</strain>
    </source>
</reference>
<dbReference type="Proteomes" id="UP000278792">
    <property type="component" value="Unassembled WGS sequence"/>
</dbReference>
<accession>A0A3N3E1B5</accession>
<feature type="signal peptide" evidence="1">
    <location>
        <begin position="1"/>
        <end position="23"/>
    </location>
</feature>
<comment type="caution">
    <text evidence="2">The sequence shown here is derived from an EMBL/GenBank/DDBJ whole genome shotgun (WGS) entry which is preliminary data.</text>
</comment>
<keyword evidence="1" id="KW-0732">Signal</keyword>
<protein>
    <submittedName>
        <fullName evidence="2">Uncharacterized protein</fullName>
    </submittedName>
</protein>
<organism evidence="2 3">
    <name type="scientific">Vibrio ponticus</name>
    <dbReference type="NCBI Taxonomy" id="265668"/>
    <lineage>
        <taxon>Bacteria</taxon>
        <taxon>Pseudomonadati</taxon>
        <taxon>Pseudomonadota</taxon>
        <taxon>Gammaproteobacteria</taxon>
        <taxon>Vibrionales</taxon>
        <taxon>Vibrionaceae</taxon>
        <taxon>Vibrio</taxon>
    </lineage>
</organism>
<dbReference type="AlphaFoldDB" id="A0A3N3E1B5"/>
<gene>
    <name evidence="2" type="ORF">EGH82_09085</name>
</gene>
<sequence>MHWRYTKLILLVTLLFSQLPSYAQQAPEVKTTVKLVPQIRPLDTNRTVGATESAADSLALVLSSQQLRDAARVIGLNHGKHYITDQDRLFITGAQSQTRWGIYHPTQSYSQDESEFVQLKVVAWAELQESGEKMSRLQITRLLQEVRADDIALPIEWSERRD</sequence>
<dbReference type="EMBL" id="RKIK01000020">
    <property type="protein sequence ID" value="ROV60527.1"/>
    <property type="molecule type" value="Genomic_DNA"/>
</dbReference>
<name>A0A3N3E1B5_9VIBR</name>
<evidence type="ECO:0000256" key="1">
    <source>
        <dbReference type="SAM" id="SignalP"/>
    </source>
</evidence>
<evidence type="ECO:0000313" key="3">
    <source>
        <dbReference type="Proteomes" id="UP000278792"/>
    </source>
</evidence>
<evidence type="ECO:0000313" key="2">
    <source>
        <dbReference type="EMBL" id="ROV60527.1"/>
    </source>
</evidence>